<evidence type="ECO:0000256" key="4">
    <source>
        <dbReference type="ARBA" id="ARBA00023125"/>
    </source>
</evidence>
<evidence type="ECO:0000313" key="10">
    <source>
        <dbReference type="EMBL" id="GFQ07089.1"/>
    </source>
</evidence>
<evidence type="ECO:0000256" key="6">
    <source>
        <dbReference type="ARBA" id="ARBA00023242"/>
    </source>
</evidence>
<evidence type="ECO:0000259" key="9">
    <source>
        <dbReference type="PROSITE" id="PS50863"/>
    </source>
</evidence>
<dbReference type="CDD" id="cd10017">
    <property type="entry name" value="B3_DNA"/>
    <property type="match status" value="1"/>
</dbReference>
<dbReference type="Proteomes" id="UP000653305">
    <property type="component" value="Unassembled WGS sequence"/>
</dbReference>
<comment type="subcellular location">
    <subcellularLocation>
        <location evidence="1">Nucleus</location>
    </subcellularLocation>
</comment>
<dbReference type="PROSITE" id="PS50863">
    <property type="entry name" value="B3"/>
    <property type="match status" value="1"/>
</dbReference>
<sequence>MASSSSAAPKIDASIWRAIAGASVQIPSPNSYVYYFPQGHLEQCGDAAAQNPNTTLDCSFIPCRVLSVGLFYHQQSGQPFAKILLQPAINTWRQYEKQQNDDFESDVVSYAKVLTPSDANNGGGFSVPRSCADSIFPRLDFAADPPVQNLSIKDARGNAWEFRHIYRGTPRRHLLTTGWSKFVNAKRLIAGDSVVFMRKTKSTASPSDRDELFVGIRRARKSGGNSGAAAREATEEMEKAVKGWRSR</sequence>
<keyword evidence="4" id="KW-0238">DNA-binding</keyword>
<dbReference type="PANTHER" id="PTHR31384">
    <property type="entry name" value="AUXIN RESPONSE FACTOR 4-RELATED"/>
    <property type="match status" value="1"/>
</dbReference>
<dbReference type="GO" id="GO:0005634">
    <property type="term" value="C:nucleus"/>
    <property type="evidence" value="ECO:0007669"/>
    <property type="project" value="UniProtKB-SubCell"/>
</dbReference>
<feature type="compositionally biased region" description="Basic and acidic residues" evidence="8">
    <location>
        <begin position="232"/>
        <end position="241"/>
    </location>
</feature>
<keyword evidence="5" id="KW-0804">Transcription</keyword>
<dbReference type="InterPro" id="IPR044835">
    <property type="entry name" value="ARF_plant"/>
</dbReference>
<dbReference type="InterPro" id="IPR003340">
    <property type="entry name" value="B3_DNA-bd"/>
</dbReference>
<dbReference type="AlphaFoldDB" id="A0A830DBI8"/>
<comment type="caution">
    <text evidence="10">The sequence shown here is derived from an EMBL/GenBank/DDBJ whole genome shotgun (WGS) entry which is preliminary data.</text>
</comment>
<evidence type="ECO:0000256" key="5">
    <source>
        <dbReference type="ARBA" id="ARBA00023163"/>
    </source>
</evidence>
<evidence type="ECO:0000313" key="11">
    <source>
        <dbReference type="Proteomes" id="UP000653305"/>
    </source>
</evidence>
<feature type="region of interest" description="Disordered" evidence="8">
    <location>
        <begin position="220"/>
        <end position="247"/>
    </location>
</feature>
<dbReference type="SMART" id="SM01019">
    <property type="entry name" value="B3"/>
    <property type="match status" value="1"/>
</dbReference>
<gene>
    <name evidence="10" type="ORF">PHJA_002853000</name>
</gene>
<dbReference type="Pfam" id="PF02362">
    <property type="entry name" value="B3"/>
    <property type="match status" value="1"/>
</dbReference>
<reference evidence="10" key="1">
    <citation type="submission" date="2020-07" db="EMBL/GenBank/DDBJ databases">
        <title>Ethylene signaling mediates host invasion by parasitic plants.</title>
        <authorList>
            <person name="Yoshida S."/>
        </authorList>
    </citation>
    <scope>NUCLEOTIDE SEQUENCE</scope>
    <source>
        <strain evidence="10">Okayama</strain>
    </source>
</reference>
<dbReference type="Gene3D" id="2.40.330.10">
    <property type="entry name" value="DNA-binding pseudobarrel domain"/>
    <property type="match status" value="1"/>
</dbReference>
<evidence type="ECO:0000256" key="8">
    <source>
        <dbReference type="SAM" id="MobiDB-lite"/>
    </source>
</evidence>
<keyword evidence="7" id="KW-0927">Auxin signaling pathway</keyword>
<dbReference type="SUPFAM" id="SSF101936">
    <property type="entry name" value="DNA-binding pseudobarrel domain"/>
    <property type="match status" value="1"/>
</dbReference>
<dbReference type="EMBL" id="BMAC01001388">
    <property type="protein sequence ID" value="GFQ07089.1"/>
    <property type="molecule type" value="Genomic_DNA"/>
</dbReference>
<dbReference type="FunFam" id="2.40.330.10:FF:000001">
    <property type="entry name" value="Auxin response factor"/>
    <property type="match status" value="1"/>
</dbReference>
<dbReference type="OrthoDB" id="1738844at2759"/>
<evidence type="ECO:0000256" key="1">
    <source>
        <dbReference type="ARBA" id="ARBA00004123"/>
    </source>
</evidence>
<keyword evidence="6" id="KW-0539">Nucleus</keyword>
<feature type="domain" description="TF-B3" evidence="9">
    <location>
        <begin position="110"/>
        <end position="220"/>
    </location>
</feature>
<comment type="similarity">
    <text evidence="2">Belongs to the ARF family.</text>
</comment>
<dbReference type="GO" id="GO:0006355">
    <property type="term" value="P:regulation of DNA-templated transcription"/>
    <property type="evidence" value="ECO:0007669"/>
    <property type="project" value="InterPro"/>
</dbReference>
<dbReference type="InterPro" id="IPR015300">
    <property type="entry name" value="DNA-bd_pseudobarrel_sf"/>
</dbReference>
<dbReference type="GO" id="GO:0003677">
    <property type="term" value="F:DNA binding"/>
    <property type="evidence" value="ECO:0007669"/>
    <property type="project" value="UniProtKB-KW"/>
</dbReference>
<name>A0A830DBI8_9LAMI</name>
<evidence type="ECO:0000256" key="2">
    <source>
        <dbReference type="ARBA" id="ARBA00007853"/>
    </source>
</evidence>
<dbReference type="GO" id="GO:0009734">
    <property type="term" value="P:auxin-activated signaling pathway"/>
    <property type="evidence" value="ECO:0007669"/>
    <property type="project" value="UniProtKB-KW"/>
</dbReference>
<organism evidence="10 11">
    <name type="scientific">Phtheirospermum japonicum</name>
    <dbReference type="NCBI Taxonomy" id="374723"/>
    <lineage>
        <taxon>Eukaryota</taxon>
        <taxon>Viridiplantae</taxon>
        <taxon>Streptophyta</taxon>
        <taxon>Embryophyta</taxon>
        <taxon>Tracheophyta</taxon>
        <taxon>Spermatophyta</taxon>
        <taxon>Magnoliopsida</taxon>
        <taxon>eudicotyledons</taxon>
        <taxon>Gunneridae</taxon>
        <taxon>Pentapetalae</taxon>
        <taxon>asterids</taxon>
        <taxon>lamiids</taxon>
        <taxon>Lamiales</taxon>
        <taxon>Orobanchaceae</taxon>
        <taxon>Orobanchaceae incertae sedis</taxon>
        <taxon>Phtheirospermum</taxon>
    </lineage>
</organism>
<evidence type="ECO:0000256" key="7">
    <source>
        <dbReference type="ARBA" id="ARBA00023294"/>
    </source>
</evidence>
<accession>A0A830DBI8</accession>
<dbReference type="PANTHER" id="PTHR31384:SF94">
    <property type="entry name" value="AUXIN RESPONSE FACTOR 17"/>
    <property type="match status" value="1"/>
</dbReference>
<keyword evidence="3" id="KW-0805">Transcription regulation</keyword>
<keyword evidence="11" id="KW-1185">Reference proteome</keyword>
<protein>
    <submittedName>
        <fullName evidence="10">Auxin response factor 17</fullName>
    </submittedName>
</protein>
<evidence type="ECO:0000256" key="3">
    <source>
        <dbReference type="ARBA" id="ARBA00023015"/>
    </source>
</evidence>
<proteinExistence type="inferred from homology"/>